<dbReference type="Pfam" id="PF24705">
    <property type="entry name" value="DUF7668"/>
    <property type="match status" value="1"/>
</dbReference>
<evidence type="ECO:0000313" key="3">
    <source>
        <dbReference type="Proteomes" id="UP000017052"/>
    </source>
</evidence>
<keyword evidence="3" id="KW-1185">Reference proteome</keyword>
<accession>U2QHV4</accession>
<protein>
    <recommendedName>
        <fullName evidence="1">DUF7668 domain-containing protein</fullName>
    </recommendedName>
</protein>
<comment type="caution">
    <text evidence="2">The sequence shown here is derived from an EMBL/GenBank/DDBJ whole genome shotgun (WGS) entry which is preliminary data.</text>
</comment>
<dbReference type="AlphaFoldDB" id="U2QHV4"/>
<name>U2QHV4_9ACTN</name>
<dbReference type="Proteomes" id="UP000017052">
    <property type="component" value="Unassembled WGS sequence"/>
</dbReference>
<evidence type="ECO:0000313" key="2">
    <source>
        <dbReference type="EMBL" id="ERK56066.1"/>
    </source>
</evidence>
<dbReference type="EMBL" id="ACVN02000164">
    <property type="protein sequence ID" value="ERK56066.1"/>
    <property type="molecule type" value="Genomic_DNA"/>
</dbReference>
<evidence type="ECO:0000259" key="1">
    <source>
        <dbReference type="Pfam" id="PF24705"/>
    </source>
</evidence>
<proteinExistence type="predicted"/>
<dbReference type="InterPro" id="IPR056085">
    <property type="entry name" value="DUF7668"/>
</dbReference>
<feature type="domain" description="DUF7668" evidence="1">
    <location>
        <begin position="20"/>
        <end position="117"/>
    </location>
</feature>
<gene>
    <name evidence="2" type="ORF">HMPREF0682_1666</name>
</gene>
<organism evidence="2 3">
    <name type="scientific">Propionibacterium acidifaciens F0233</name>
    <dbReference type="NCBI Taxonomy" id="553198"/>
    <lineage>
        <taxon>Bacteria</taxon>
        <taxon>Bacillati</taxon>
        <taxon>Actinomycetota</taxon>
        <taxon>Actinomycetes</taxon>
        <taxon>Propionibacteriales</taxon>
        <taxon>Propionibacteriaceae</taxon>
        <taxon>Propionibacterium</taxon>
    </lineage>
</organism>
<sequence length="117" mass="13552">MIRNENLPSSLVSSIQRIIDLIVEHNWAELSKDAPNSRVQWADMERELNSYGEDYATLPDDFIEKTHFGRLTSGGYWIDCPLWVVGHKTSDLEVQMEAFQKDSDAKWDIQIDDIRVP</sequence>
<reference evidence="2" key="1">
    <citation type="submission" date="2013-08" db="EMBL/GenBank/DDBJ databases">
        <authorList>
            <person name="Durkin A.S."/>
            <person name="Haft D.R."/>
            <person name="McCorrison J."/>
            <person name="Torralba M."/>
            <person name="Gillis M."/>
            <person name="Haft D.H."/>
            <person name="Methe B."/>
            <person name="Sutton G."/>
            <person name="Nelson K.E."/>
        </authorList>
    </citation>
    <scope>NUCLEOTIDE SEQUENCE [LARGE SCALE GENOMIC DNA]</scope>
    <source>
        <strain evidence="2">F0233</strain>
    </source>
</reference>